<name>A0A813XJT0_9BILA</name>
<evidence type="ECO:0000313" key="4">
    <source>
        <dbReference type="Proteomes" id="UP000663829"/>
    </source>
</evidence>
<feature type="compositionally biased region" description="Low complexity" evidence="1">
    <location>
        <begin position="48"/>
        <end position="59"/>
    </location>
</feature>
<evidence type="ECO:0000256" key="1">
    <source>
        <dbReference type="SAM" id="MobiDB-lite"/>
    </source>
</evidence>
<feature type="region of interest" description="Disordered" evidence="1">
    <location>
        <begin position="202"/>
        <end position="223"/>
    </location>
</feature>
<dbReference type="OrthoDB" id="10050816at2759"/>
<protein>
    <submittedName>
        <fullName evidence="2">Uncharacterized protein</fullName>
    </submittedName>
</protein>
<feature type="compositionally biased region" description="Basic residues" evidence="1">
    <location>
        <begin position="78"/>
        <end position="90"/>
    </location>
</feature>
<evidence type="ECO:0000313" key="3">
    <source>
        <dbReference type="EMBL" id="CAF3655377.1"/>
    </source>
</evidence>
<feature type="region of interest" description="Disordered" evidence="1">
    <location>
        <begin position="23"/>
        <end position="109"/>
    </location>
</feature>
<evidence type="ECO:0000313" key="2">
    <source>
        <dbReference type="EMBL" id="CAF0867925.1"/>
    </source>
</evidence>
<organism evidence="2 4">
    <name type="scientific">Didymodactylos carnosus</name>
    <dbReference type="NCBI Taxonomy" id="1234261"/>
    <lineage>
        <taxon>Eukaryota</taxon>
        <taxon>Metazoa</taxon>
        <taxon>Spiralia</taxon>
        <taxon>Gnathifera</taxon>
        <taxon>Rotifera</taxon>
        <taxon>Eurotatoria</taxon>
        <taxon>Bdelloidea</taxon>
        <taxon>Philodinida</taxon>
        <taxon>Philodinidae</taxon>
        <taxon>Didymodactylos</taxon>
    </lineage>
</organism>
<keyword evidence="4" id="KW-1185">Reference proteome</keyword>
<dbReference type="Proteomes" id="UP000681722">
    <property type="component" value="Unassembled WGS sequence"/>
</dbReference>
<sequence>MTFELKKDYLTNLNIKQEDLDAANNASHKENLTNDNLIAVRTTPETPPSSRQQSEYEQPSPSPPSHRRRHLYNERPPTPKKKEKQKKQRFVPKAPSGQGQLVDVPETKQPTLGKHSYPYWYYYKLKNPSWIMKHRQTEDGHLIPFDDTKPEKYGDAAEIANRYASSSVSSFTQKPTTKPKDNNLSRSIIKYNEDKKQYEYITDPKTKKPKRQTTPSSLDTSFKDGEIDRTQQKRQHLKSEEDWYNHYAKADQNQLDTLDHHQSSIQHLPHHHQSSQHIPVLISHTDNTNHRSTSRHHHHHHHQTHYFNVEPLIMGKELTVKDVSYQKTERNPLFAQDRTHNKHPVRESLPYIQPMRRIPERSSPVSLSTIEGDPSEVSLHSFNINEMDELLVNHFYKPNRKTKVYDKYLDKVLERKLQVT</sequence>
<dbReference type="EMBL" id="CAJNOQ010001099">
    <property type="protein sequence ID" value="CAF0867925.1"/>
    <property type="molecule type" value="Genomic_DNA"/>
</dbReference>
<dbReference type="AlphaFoldDB" id="A0A813XJT0"/>
<proteinExistence type="predicted"/>
<reference evidence="2" key="1">
    <citation type="submission" date="2021-02" db="EMBL/GenBank/DDBJ databases">
        <authorList>
            <person name="Nowell W R."/>
        </authorList>
    </citation>
    <scope>NUCLEOTIDE SEQUENCE</scope>
</reference>
<comment type="caution">
    <text evidence="2">The sequence shown here is derived from an EMBL/GenBank/DDBJ whole genome shotgun (WGS) entry which is preliminary data.</text>
</comment>
<gene>
    <name evidence="2" type="ORF">GPM918_LOCUS6941</name>
    <name evidence="3" type="ORF">SRO942_LOCUS6941</name>
</gene>
<dbReference type="EMBL" id="CAJOBC010001099">
    <property type="protein sequence ID" value="CAF3655377.1"/>
    <property type="molecule type" value="Genomic_DNA"/>
</dbReference>
<dbReference type="Proteomes" id="UP000663829">
    <property type="component" value="Unassembled WGS sequence"/>
</dbReference>
<accession>A0A813XJT0</accession>